<evidence type="ECO:0000313" key="6">
    <source>
        <dbReference type="Proteomes" id="UP001244640"/>
    </source>
</evidence>
<evidence type="ECO:0000313" key="5">
    <source>
        <dbReference type="EMBL" id="MDQ1152523.1"/>
    </source>
</evidence>
<name>A0ABU0UCE3_9SPHI</name>
<dbReference type="NCBIfam" id="TIGR02222">
    <property type="entry name" value="chap_CsaA"/>
    <property type="match status" value="1"/>
</dbReference>
<dbReference type="PROSITE" id="PS50886">
    <property type="entry name" value="TRBD"/>
    <property type="match status" value="1"/>
</dbReference>
<evidence type="ECO:0000259" key="4">
    <source>
        <dbReference type="PROSITE" id="PS50886"/>
    </source>
</evidence>
<protein>
    <submittedName>
        <fullName evidence="5">tRNA-binding protein</fullName>
    </submittedName>
</protein>
<keyword evidence="2 3" id="KW-0694">RNA-binding</keyword>
<dbReference type="EMBL" id="JAUTBA010000001">
    <property type="protein sequence ID" value="MDQ1152523.1"/>
    <property type="molecule type" value="Genomic_DNA"/>
</dbReference>
<dbReference type="PANTHER" id="PTHR11586">
    <property type="entry name" value="TRNA-AMINOACYLATION COFACTOR ARC1 FAMILY MEMBER"/>
    <property type="match status" value="1"/>
</dbReference>
<accession>A0ABU0UCE3</accession>
<feature type="domain" description="TRNA-binding" evidence="4">
    <location>
        <begin position="9"/>
        <end position="113"/>
    </location>
</feature>
<dbReference type="Gene3D" id="2.40.50.140">
    <property type="entry name" value="Nucleic acid-binding proteins"/>
    <property type="match status" value="1"/>
</dbReference>
<evidence type="ECO:0000256" key="1">
    <source>
        <dbReference type="ARBA" id="ARBA00022555"/>
    </source>
</evidence>
<dbReference type="NCBIfam" id="NF007495">
    <property type="entry name" value="PRK10089.1-4"/>
    <property type="match status" value="1"/>
</dbReference>
<sequence length="113" mass="12519">MSNTISWSDFEKVDLRVATILDAQDFPKAKKPAYQLKLDFGDKIGILQSSAQITVHYSKEELIGKQVVAVVNFPKKQIANFFSECLVTGFPDENGDIILTSVDKKLPNGSKLS</sequence>
<proteinExistence type="predicted"/>
<keyword evidence="6" id="KW-1185">Reference proteome</keyword>
<dbReference type="CDD" id="cd02798">
    <property type="entry name" value="tRNA_bind_CsaA"/>
    <property type="match status" value="1"/>
</dbReference>
<gene>
    <name evidence="5" type="ORF">QE382_004507</name>
</gene>
<evidence type="ECO:0000256" key="2">
    <source>
        <dbReference type="ARBA" id="ARBA00022884"/>
    </source>
</evidence>
<dbReference type="NCBIfam" id="NF007494">
    <property type="entry name" value="PRK10089.1-3"/>
    <property type="match status" value="1"/>
</dbReference>
<dbReference type="Pfam" id="PF01588">
    <property type="entry name" value="tRNA_bind"/>
    <property type="match status" value="1"/>
</dbReference>
<dbReference type="PANTHER" id="PTHR11586:SF37">
    <property type="entry name" value="TRNA-BINDING DOMAIN-CONTAINING PROTEIN"/>
    <property type="match status" value="1"/>
</dbReference>
<dbReference type="InterPro" id="IPR002547">
    <property type="entry name" value="tRNA-bd_dom"/>
</dbReference>
<dbReference type="InterPro" id="IPR008231">
    <property type="entry name" value="CsaA"/>
</dbReference>
<dbReference type="Proteomes" id="UP001244640">
    <property type="component" value="Unassembled WGS sequence"/>
</dbReference>
<dbReference type="InterPro" id="IPR012340">
    <property type="entry name" value="NA-bd_OB-fold"/>
</dbReference>
<comment type="caution">
    <text evidence="5">The sequence shown here is derived from an EMBL/GenBank/DDBJ whole genome shotgun (WGS) entry which is preliminary data.</text>
</comment>
<dbReference type="RefSeq" id="WP_307187804.1">
    <property type="nucleotide sequence ID" value="NZ_JAUTBA010000001.1"/>
</dbReference>
<keyword evidence="1 3" id="KW-0820">tRNA-binding</keyword>
<reference evidence="5 6" key="1">
    <citation type="submission" date="2023-07" db="EMBL/GenBank/DDBJ databases">
        <title>Functional and genomic diversity of the sorghum phyllosphere microbiome.</title>
        <authorList>
            <person name="Shade A."/>
        </authorList>
    </citation>
    <scope>NUCLEOTIDE SEQUENCE [LARGE SCALE GENOMIC DNA]</scope>
    <source>
        <strain evidence="5 6">SORGH_AS_0892</strain>
    </source>
</reference>
<dbReference type="InterPro" id="IPR051270">
    <property type="entry name" value="Tyrosine-tRNA_ligase_regulator"/>
</dbReference>
<evidence type="ECO:0000256" key="3">
    <source>
        <dbReference type="PROSITE-ProRule" id="PRU00209"/>
    </source>
</evidence>
<dbReference type="SUPFAM" id="SSF50249">
    <property type="entry name" value="Nucleic acid-binding proteins"/>
    <property type="match status" value="1"/>
</dbReference>
<organism evidence="5 6">
    <name type="scientific">Sphingobacterium zeae</name>
    <dbReference type="NCBI Taxonomy" id="1776859"/>
    <lineage>
        <taxon>Bacteria</taxon>
        <taxon>Pseudomonadati</taxon>
        <taxon>Bacteroidota</taxon>
        <taxon>Sphingobacteriia</taxon>
        <taxon>Sphingobacteriales</taxon>
        <taxon>Sphingobacteriaceae</taxon>
        <taxon>Sphingobacterium</taxon>
    </lineage>
</organism>